<accession>A0A6G4AKJ2</accession>
<protein>
    <submittedName>
        <fullName evidence="1">Uncharacterized protein</fullName>
    </submittedName>
</protein>
<dbReference type="Proteomes" id="UP000476310">
    <property type="component" value="Unassembled WGS sequence"/>
</dbReference>
<dbReference type="EMBL" id="JAAIKT010000035">
    <property type="protein sequence ID" value="NEW73762.1"/>
    <property type="molecule type" value="Genomic_DNA"/>
</dbReference>
<evidence type="ECO:0000313" key="2">
    <source>
        <dbReference type="Proteomes" id="UP000476310"/>
    </source>
</evidence>
<dbReference type="RefSeq" id="WP_164431009.1">
    <property type="nucleotide sequence ID" value="NZ_JAAIKT010000035.1"/>
</dbReference>
<sequence length="142" mass="15067">MAGTLELADADPVSAILTWLQKHTRVTDALGGPGRVSGIAEAPWPHLRVAHGPGGDMRTLTWATQPEVTLEVYGDPGGWPGQAELRRIILVCAAAVTELPDTPHIPGQPVISGVRSSGTLLWSPLIDGQPRWLLGLLVTLHP</sequence>
<keyword evidence="2" id="KW-1185">Reference proteome</keyword>
<reference evidence="1" key="1">
    <citation type="submission" date="2020-02" db="EMBL/GenBank/DDBJ databases">
        <title>A new Streptomyces sp. for controlling soil-borne diseases.</title>
        <authorList>
            <person name="Li X."/>
            <person name="Tian Y."/>
            <person name="Gao K."/>
        </authorList>
    </citation>
    <scope>NUCLEOTIDE SEQUENCE [LARGE SCALE GENOMIC DNA]</scope>
    <source>
        <strain evidence="1">0250</strain>
    </source>
</reference>
<proteinExistence type="predicted"/>
<comment type="caution">
    <text evidence="1">The sequence shown here is derived from an EMBL/GenBank/DDBJ whole genome shotgun (WGS) entry which is preliminary data.</text>
</comment>
<name>A0A6G4AKJ2_9ACTN</name>
<dbReference type="AlphaFoldDB" id="A0A6G4AKJ2"/>
<organism evidence="1 2">
    <name type="scientific">Streptomyces rhizosphaericus</name>
    <dbReference type="NCBI Taxonomy" id="114699"/>
    <lineage>
        <taxon>Bacteria</taxon>
        <taxon>Bacillati</taxon>
        <taxon>Actinomycetota</taxon>
        <taxon>Actinomycetes</taxon>
        <taxon>Kitasatosporales</taxon>
        <taxon>Streptomycetaceae</taxon>
        <taxon>Streptomyces</taxon>
        <taxon>Streptomyces violaceusniger group</taxon>
    </lineage>
</organism>
<gene>
    <name evidence="1" type="ORF">G4H13_26225</name>
</gene>
<evidence type="ECO:0000313" key="1">
    <source>
        <dbReference type="EMBL" id="NEW73762.1"/>
    </source>
</evidence>